<name>A0AAX6EHB3_IRIPA</name>
<dbReference type="AlphaFoldDB" id="A0AAX6EHB3"/>
<evidence type="ECO:0000256" key="2">
    <source>
        <dbReference type="ARBA" id="ARBA00023163"/>
    </source>
</evidence>
<feature type="region of interest" description="Leucine repeat II (LRII)" evidence="3">
    <location>
        <begin position="520"/>
        <end position="552"/>
    </location>
</feature>
<feature type="compositionally biased region" description="Low complexity" evidence="4">
    <location>
        <begin position="114"/>
        <end position="123"/>
    </location>
</feature>
<feature type="short sequence motif" description="VHIID" evidence="3">
    <location>
        <begin position="470"/>
        <end position="474"/>
    </location>
</feature>
<dbReference type="PROSITE" id="PS50985">
    <property type="entry name" value="GRAS"/>
    <property type="match status" value="1"/>
</dbReference>
<keyword evidence="6" id="KW-1185">Reference proteome</keyword>
<feature type="region of interest" description="SAW" evidence="3">
    <location>
        <begin position="658"/>
        <end position="733"/>
    </location>
</feature>
<comment type="caution">
    <text evidence="5">The sequence shown here is derived from an EMBL/GenBank/DDBJ whole genome shotgun (WGS) entry which is preliminary data.</text>
</comment>
<reference evidence="5" key="2">
    <citation type="submission" date="2023-04" db="EMBL/GenBank/DDBJ databases">
        <authorList>
            <person name="Bruccoleri R.E."/>
            <person name="Oakeley E.J."/>
            <person name="Faust A.-M."/>
            <person name="Dessus-Babus S."/>
            <person name="Altorfer M."/>
            <person name="Burckhardt D."/>
            <person name="Oertli M."/>
            <person name="Naumann U."/>
            <person name="Petersen F."/>
            <person name="Wong J."/>
        </authorList>
    </citation>
    <scope>NUCLEOTIDE SEQUENCE</scope>
    <source>
        <strain evidence="5">GSM-AAB239-AS_SAM_17_03QT</strain>
        <tissue evidence="5">Leaf</tissue>
    </source>
</reference>
<dbReference type="Pfam" id="PF03514">
    <property type="entry name" value="GRAS"/>
    <property type="match status" value="1"/>
</dbReference>
<feature type="compositionally biased region" description="Basic residues" evidence="4">
    <location>
        <begin position="342"/>
        <end position="355"/>
    </location>
</feature>
<dbReference type="EMBL" id="JANAVB010036419">
    <property type="protein sequence ID" value="KAJ6803492.1"/>
    <property type="molecule type" value="Genomic_DNA"/>
</dbReference>
<evidence type="ECO:0000313" key="5">
    <source>
        <dbReference type="EMBL" id="KAJ6803492.1"/>
    </source>
</evidence>
<proteinExistence type="inferred from homology"/>
<feature type="region of interest" description="Disordered" evidence="4">
    <location>
        <begin position="331"/>
        <end position="355"/>
    </location>
</feature>
<comment type="similarity">
    <text evidence="3">Belongs to the GRAS family.</text>
</comment>
<evidence type="ECO:0000256" key="1">
    <source>
        <dbReference type="ARBA" id="ARBA00023015"/>
    </source>
</evidence>
<accession>A0AAX6EHB3</accession>
<organism evidence="5 6">
    <name type="scientific">Iris pallida</name>
    <name type="common">Sweet iris</name>
    <dbReference type="NCBI Taxonomy" id="29817"/>
    <lineage>
        <taxon>Eukaryota</taxon>
        <taxon>Viridiplantae</taxon>
        <taxon>Streptophyta</taxon>
        <taxon>Embryophyta</taxon>
        <taxon>Tracheophyta</taxon>
        <taxon>Spermatophyta</taxon>
        <taxon>Magnoliopsida</taxon>
        <taxon>Liliopsida</taxon>
        <taxon>Asparagales</taxon>
        <taxon>Iridaceae</taxon>
        <taxon>Iridoideae</taxon>
        <taxon>Irideae</taxon>
        <taxon>Iris</taxon>
    </lineage>
</organism>
<evidence type="ECO:0000256" key="3">
    <source>
        <dbReference type="PROSITE-ProRule" id="PRU01191"/>
    </source>
</evidence>
<feature type="compositionally biased region" description="Basic and acidic residues" evidence="4">
    <location>
        <begin position="250"/>
        <end position="262"/>
    </location>
</feature>
<dbReference type="InterPro" id="IPR005202">
    <property type="entry name" value="TF_GRAS"/>
</dbReference>
<feature type="compositionally biased region" description="Low complexity" evidence="4">
    <location>
        <begin position="135"/>
        <end position="145"/>
    </location>
</feature>
<keyword evidence="2" id="KW-0804">Transcription</keyword>
<protein>
    <submittedName>
        <fullName evidence="5">Scarecrow-like protein 9</fullName>
    </submittedName>
</protein>
<evidence type="ECO:0000313" key="6">
    <source>
        <dbReference type="Proteomes" id="UP001140949"/>
    </source>
</evidence>
<keyword evidence="1" id="KW-0805">Transcription regulation</keyword>
<feature type="region of interest" description="Disordered" evidence="4">
    <location>
        <begin position="250"/>
        <end position="283"/>
    </location>
</feature>
<feature type="region of interest" description="Disordered" evidence="4">
    <location>
        <begin position="104"/>
        <end position="151"/>
    </location>
</feature>
<feature type="region of interest" description="VHIID" evidence="3">
    <location>
        <begin position="439"/>
        <end position="504"/>
    </location>
</feature>
<dbReference type="Proteomes" id="UP001140949">
    <property type="component" value="Unassembled WGS sequence"/>
</dbReference>
<comment type="caution">
    <text evidence="3">Lacks conserved residue(s) required for the propagation of feature annotation.</text>
</comment>
<feature type="region of interest" description="Disordered" evidence="4">
    <location>
        <begin position="41"/>
        <end position="63"/>
    </location>
</feature>
<sequence length="738" mass="83691">MVMGTGIRDFRGTMKGFQFSSRIEEPQPLLAQNQNPSLLEIQNSTTNVDAPPRSGDGGDSHDDAFSDLALTYISQMLMDEDDKVDNFHEYTDLRAAEKPFYDILGQKYPPSPVQSPLDSSHSSDSPEDSISHRNGNSSGEPSSSSSGGGAAHDGIWLHDFPEYQLSPVYPSPSVNFSSQSSFGSVNVFEGHEDYLDGLSRLFRESEPAWQFRRGEEEALKFLPSKDKLVIDLEANGYSFPLEAKLESRLAEVKSENEDREYSDPSSFESRGRKNPYSDDLDLEDKRSTKHTAISFEDPPRSEVFDQTLLCNGDKFPKAIRDIREAYHIGPTKYFQNGGGHSKGSKGGKGRGKGRPKKEVVDLATILIHCAQTVAADDRRSTGELLKQIRKNSSPFGDGNQRLAHYFANGLDARLAGTGSEIYCSIGQKRRTATDYLKAYQLYLAVCPFKKISYFFSNQHILDVAEKATRVHVVDYGISFGFQWPSLIQRMSFRSNGAPRLRITGIDLPQPGFRPRERLDETGKRLTEYAESFGVPFEYKGICSRWEDVSVRDLEIDEDEVLVVNCLFMFRHLADETVVVDCPRNMVLNTIRRMKPDVFVHGVVNGSYSAPFFVTRFREALFFFSAIFDMLETNVPREDEQRQLIEREIFGREILNIIACEGLERVERPETYKQWQVRNLRAGFVQRSLNRGMVRKAMDKVKECYDKDFNIDEDGRWLVQGWKGRILFALSSWKPNNAS</sequence>
<feature type="region of interest" description="Leucine repeat I (LRI)" evidence="3">
    <location>
        <begin position="360"/>
        <end position="420"/>
    </location>
</feature>
<evidence type="ECO:0000256" key="4">
    <source>
        <dbReference type="SAM" id="MobiDB-lite"/>
    </source>
</evidence>
<dbReference type="PANTHER" id="PTHR31636">
    <property type="entry name" value="OSJNBA0084A10.13 PROTEIN-RELATED"/>
    <property type="match status" value="1"/>
</dbReference>
<gene>
    <name evidence="5" type="ORF">M6B38_188455</name>
</gene>
<reference evidence="5" key="1">
    <citation type="journal article" date="2023" name="GigaByte">
        <title>Genome assembly of the bearded iris, Iris pallida Lam.</title>
        <authorList>
            <person name="Bruccoleri R.E."/>
            <person name="Oakeley E.J."/>
            <person name="Faust A.M.E."/>
            <person name="Altorfer M."/>
            <person name="Dessus-Babus S."/>
            <person name="Burckhardt D."/>
            <person name="Oertli M."/>
            <person name="Naumann U."/>
            <person name="Petersen F."/>
            <person name="Wong J."/>
        </authorList>
    </citation>
    <scope>NUCLEOTIDE SEQUENCE</scope>
    <source>
        <strain evidence="5">GSM-AAB239-AS_SAM_17_03QT</strain>
    </source>
</reference>